<dbReference type="PANTHER" id="PTHR43194:SF5">
    <property type="entry name" value="PIMELOYL-[ACYL-CARRIER PROTEIN] METHYL ESTER ESTERASE"/>
    <property type="match status" value="1"/>
</dbReference>
<dbReference type="PRINTS" id="PR00412">
    <property type="entry name" value="EPOXHYDRLASE"/>
</dbReference>
<organism evidence="2 3">
    <name type="scientific">Mycolicibacterium hodleri</name>
    <dbReference type="NCBI Taxonomy" id="49897"/>
    <lineage>
        <taxon>Bacteria</taxon>
        <taxon>Bacillati</taxon>
        <taxon>Actinomycetota</taxon>
        <taxon>Actinomycetes</taxon>
        <taxon>Mycobacteriales</taxon>
        <taxon>Mycobacteriaceae</taxon>
        <taxon>Mycolicibacterium</taxon>
    </lineage>
</organism>
<evidence type="ECO:0000259" key="1">
    <source>
        <dbReference type="Pfam" id="PF00561"/>
    </source>
</evidence>
<gene>
    <name evidence="2" type="ORF">D8S82_10710</name>
</gene>
<dbReference type="Pfam" id="PF00561">
    <property type="entry name" value="Abhydrolase_1"/>
    <property type="match status" value="1"/>
</dbReference>
<evidence type="ECO:0000313" key="2">
    <source>
        <dbReference type="EMBL" id="TQR86616.1"/>
    </source>
</evidence>
<dbReference type="InterPro" id="IPR000639">
    <property type="entry name" value="Epox_hydrolase-like"/>
</dbReference>
<dbReference type="PANTHER" id="PTHR43194">
    <property type="entry name" value="HYDROLASE ALPHA/BETA FOLD FAMILY"/>
    <property type="match status" value="1"/>
</dbReference>
<name>A0A544W2Z5_9MYCO</name>
<dbReference type="GO" id="GO:0016787">
    <property type="term" value="F:hydrolase activity"/>
    <property type="evidence" value="ECO:0007669"/>
    <property type="project" value="UniProtKB-KW"/>
</dbReference>
<proteinExistence type="predicted"/>
<sequence length="273" mass="30667">MTWTLSKSTELDDGVVRWDELGDGPPIVLVHGTPYSSFLWRDVAPALARRGRRVYVFDHLGYGQSDKHEGQDLTLAAQGRNFADLLQRWNLQRPSVVGCDIGGGIVLRALLLEHAAYSDLTLFDAVTGGTWEHGLFGLIRQHHDVFEQLPAYAHEALVTAHLRNGTHQGYRPGVLETYLAPWLGADGQAAFYRQYRQLSEDDTAEYEHLLSSIDIPVTLLWGRDDQILPPPHGDWIEQRVTNRGLTWIDDAGHLLPEDAPAQLVERLTRHQSA</sequence>
<dbReference type="InterPro" id="IPR050228">
    <property type="entry name" value="Carboxylesterase_BioH"/>
</dbReference>
<dbReference type="RefSeq" id="WP_142552080.1">
    <property type="nucleotide sequence ID" value="NZ_VIFX01000011.1"/>
</dbReference>
<dbReference type="PRINTS" id="PR00111">
    <property type="entry name" value="ABHYDROLASE"/>
</dbReference>
<protein>
    <submittedName>
        <fullName evidence="2">Alpha/beta hydrolase</fullName>
    </submittedName>
</protein>
<dbReference type="Proteomes" id="UP000315759">
    <property type="component" value="Unassembled WGS sequence"/>
</dbReference>
<comment type="caution">
    <text evidence="2">The sequence shown here is derived from an EMBL/GenBank/DDBJ whole genome shotgun (WGS) entry which is preliminary data.</text>
</comment>
<evidence type="ECO:0000313" key="3">
    <source>
        <dbReference type="Proteomes" id="UP000315759"/>
    </source>
</evidence>
<keyword evidence="3" id="KW-1185">Reference proteome</keyword>
<dbReference type="AlphaFoldDB" id="A0A544W2Z5"/>
<dbReference type="InterPro" id="IPR000073">
    <property type="entry name" value="AB_hydrolase_1"/>
</dbReference>
<keyword evidence="2" id="KW-0378">Hydrolase</keyword>
<accession>A0A544W2Z5</accession>
<dbReference type="EMBL" id="VIFX01000011">
    <property type="protein sequence ID" value="TQR86616.1"/>
    <property type="molecule type" value="Genomic_DNA"/>
</dbReference>
<dbReference type="Gene3D" id="3.40.50.1820">
    <property type="entry name" value="alpha/beta hydrolase"/>
    <property type="match status" value="1"/>
</dbReference>
<dbReference type="InterPro" id="IPR029058">
    <property type="entry name" value="AB_hydrolase_fold"/>
</dbReference>
<reference evidence="2 3" key="1">
    <citation type="submission" date="2018-10" db="EMBL/GenBank/DDBJ databases">
        <title>Draft genome of Mycobacterium hodleri strain B.</title>
        <authorList>
            <person name="Amande T.J."/>
            <person name="Mcgenity T.J."/>
        </authorList>
    </citation>
    <scope>NUCLEOTIDE SEQUENCE [LARGE SCALE GENOMIC DNA]</scope>
    <source>
        <strain evidence="2 3">B</strain>
    </source>
</reference>
<feature type="domain" description="AB hydrolase-1" evidence="1">
    <location>
        <begin position="25"/>
        <end position="259"/>
    </location>
</feature>
<dbReference type="SUPFAM" id="SSF53474">
    <property type="entry name" value="alpha/beta-Hydrolases"/>
    <property type="match status" value="1"/>
</dbReference>